<reference evidence="2" key="1">
    <citation type="submission" date="2015-05" db="EMBL/GenBank/DDBJ databases">
        <authorList>
            <person name="Urmite Genomes"/>
        </authorList>
    </citation>
    <scope>NUCLEOTIDE SEQUENCE [LARGE SCALE GENOMIC DNA]</scope>
    <source>
        <strain evidence="2">LF1</strain>
    </source>
</reference>
<proteinExistence type="predicted"/>
<dbReference type="AlphaFoldDB" id="A0A0U1P032"/>
<name>A0A0U1P032_9BACI</name>
<accession>A0A0U1P032</accession>
<evidence type="ECO:0000313" key="2">
    <source>
        <dbReference type="Proteomes" id="UP000199087"/>
    </source>
</evidence>
<organism evidence="1 2">
    <name type="scientific">Neobacillus massiliamazoniensis</name>
    <dbReference type="NCBI Taxonomy" id="1499688"/>
    <lineage>
        <taxon>Bacteria</taxon>
        <taxon>Bacillati</taxon>
        <taxon>Bacillota</taxon>
        <taxon>Bacilli</taxon>
        <taxon>Bacillales</taxon>
        <taxon>Bacillaceae</taxon>
        <taxon>Neobacillus</taxon>
    </lineage>
</organism>
<protein>
    <submittedName>
        <fullName evidence="1">Uncharacterized protein</fullName>
    </submittedName>
</protein>
<evidence type="ECO:0000313" key="1">
    <source>
        <dbReference type="EMBL" id="CRK83640.1"/>
    </source>
</evidence>
<gene>
    <name evidence="1" type="ORF">BN000_03612</name>
</gene>
<dbReference type="EMBL" id="CVRB01000003">
    <property type="protein sequence ID" value="CRK83640.1"/>
    <property type="molecule type" value="Genomic_DNA"/>
</dbReference>
<dbReference type="RefSeq" id="WP_090636407.1">
    <property type="nucleotide sequence ID" value="NZ_CVRB01000003.1"/>
</dbReference>
<dbReference type="Proteomes" id="UP000199087">
    <property type="component" value="Unassembled WGS sequence"/>
</dbReference>
<keyword evidence="2" id="KW-1185">Reference proteome</keyword>
<sequence length="97" mass="11510">MTSRNQVSLNELIRHYPFLGTDNSTIWITNDNTHLEISKFEHMNQIKGCLGNLKKVKIVMTNRFFGDQLKEISEYFEDTINDLEDNLQKQLEYLTRK</sequence>